<dbReference type="Proteomes" id="UP000267821">
    <property type="component" value="Unassembled WGS sequence"/>
</dbReference>
<feature type="region of interest" description="Disordered" evidence="1">
    <location>
        <begin position="51"/>
        <end position="77"/>
    </location>
</feature>
<proteinExistence type="predicted"/>
<evidence type="ECO:0000313" key="2">
    <source>
        <dbReference type="EMBL" id="RPB25138.1"/>
    </source>
</evidence>
<feature type="compositionally biased region" description="Low complexity" evidence="1">
    <location>
        <begin position="62"/>
        <end position="77"/>
    </location>
</feature>
<protein>
    <submittedName>
        <fullName evidence="2">Uncharacterized protein</fullName>
    </submittedName>
</protein>
<feature type="compositionally biased region" description="Pro residues" evidence="1">
    <location>
        <begin position="51"/>
        <end position="61"/>
    </location>
</feature>
<keyword evidence="3" id="KW-1185">Reference proteome</keyword>
<feature type="region of interest" description="Disordered" evidence="1">
    <location>
        <begin position="1"/>
        <end position="20"/>
    </location>
</feature>
<feature type="compositionally biased region" description="Basic residues" evidence="1">
    <location>
        <begin position="111"/>
        <end position="120"/>
    </location>
</feature>
<dbReference type="EMBL" id="ML121539">
    <property type="protein sequence ID" value="RPB25138.1"/>
    <property type="molecule type" value="Genomic_DNA"/>
</dbReference>
<dbReference type="InParanoid" id="A0A3N4LTZ3"/>
<feature type="region of interest" description="Disordered" evidence="1">
    <location>
        <begin position="105"/>
        <end position="127"/>
    </location>
</feature>
<evidence type="ECO:0000256" key="1">
    <source>
        <dbReference type="SAM" id="MobiDB-lite"/>
    </source>
</evidence>
<evidence type="ECO:0000313" key="3">
    <source>
        <dbReference type="Proteomes" id="UP000267821"/>
    </source>
</evidence>
<gene>
    <name evidence="2" type="ORF">L211DRAFT_848481</name>
</gene>
<sequence>MARQAKGTKKAKKPDKTGPLSVAAIVATQSTPRSRVNWRVQLNLPAAPVVVPPAPAGPRPRLPQQAPANSTAAARRTAQAARAAAMAAQDVWDLQQQAYENAVAYNNGQRRSGRAKARPKRLLDEKD</sequence>
<reference evidence="2 3" key="1">
    <citation type="journal article" date="2018" name="Nat. Ecol. Evol.">
        <title>Pezizomycetes genomes reveal the molecular basis of ectomycorrhizal truffle lifestyle.</title>
        <authorList>
            <person name="Murat C."/>
            <person name="Payen T."/>
            <person name="Noel B."/>
            <person name="Kuo A."/>
            <person name="Morin E."/>
            <person name="Chen J."/>
            <person name="Kohler A."/>
            <person name="Krizsan K."/>
            <person name="Balestrini R."/>
            <person name="Da Silva C."/>
            <person name="Montanini B."/>
            <person name="Hainaut M."/>
            <person name="Levati E."/>
            <person name="Barry K.W."/>
            <person name="Belfiori B."/>
            <person name="Cichocki N."/>
            <person name="Clum A."/>
            <person name="Dockter R.B."/>
            <person name="Fauchery L."/>
            <person name="Guy J."/>
            <person name="Iotti M."/>
            <person name="Le Tacon F."/>
            <person name="Lindquist E.A."/>
            <person name="Lipzen A."/>
            <person name="Malagnac F."/>
            <person name="Mello A."/>
            <person name="Molinier V."/>
            <person name="Miyauchi S."/>
            <person name="Poulain J."/>
            <person name="Riccioni C."/>
            <person name="Rubini A."/>
            <person name="Sitrit Y."/>
            <person name="Splivallo R."/>
            <person name="Traeger S."/>
            <person name="Wang M."/>
            <person name="Zifcakova L."/>
            <person name="Wipf D."/>
            <person name="Zambonelli A."/>
            <person name="Paolocci F."/>
            <person name="Nowrousian M."/>
            <person name="Ottonello S."/>
            <person name="Baldrian P."/>
            <person name="Spatafora J.W."/>
            <person name="Henrissat B."/>
            <person name="Nagy L.G."/>
            <person name="Aury J.M."/>
            <person name="Wincker P."/>
            <person name="Grigoriev I.V."/>
            <person name="Bonfante P."/>
            <person name="Martin F.M."/>
        </authorList>
    </citation>
    <scope>NUCLEOTIDE SEQUENCE [LARGE SCALE GENOMIC DNA]</scope>
    <source>
        <strain evidence="2 3">ATCC MYA-4762</strain>
    </source>
</reference>
<dbReference type="AlphaFoldDB" id="A0A3N4LTZ3"/>
<name>A0A3N4LTZ3_9PEZI</name>
<organism evidence="2 3">
    <name type="scientific">Terfezia boudieri ATCC MYA-4762</name>
    <dbReference type="NCBI Taxonomy" id="1051890"/>
    <lineage>
        <taxon>Eukaryota</taxon>
        <taxon>Fungi</taxon>
        <taxon>Dikarya</taxon>
        <taxon>Ascomycota</taxon>
        <taxon>Pezizomycotina</taxon>
        <taxon>Pezizomycetes</taxon>
        <taxon>Pezizales</taxon>
        <taxon>Pezizaceae</taxon>
        <taxon>Terfezia</taxon>
    </lineage>
</organism>
<accession>A0A3N4LTZ3</accession>
<feature type="compositionally biased region" description="Basic residues" evidence="1">
    <location>
        <begin position="1"/>
        <end position="13"/>
    </location>
</feature>